<proteinExistence type="predicted"/>
<dbReference type="RefSeq" id="WP_005924614.1">
    <property type="nucleotide sequence ID" value="NZ_DS483502.1"/>
</dbReference>
<gene>
    <name evidence="2" type="ORF">FAEPRAM212_01884</name>
</gene>
<evidence type="ECO:0000313" key="3">
    <source>
        <dbReference type="Proteomes" id="UP000005945"/>
    </source>
</evidence>
<protein>
    <submittedName>
        <fullName evidence="2">Uncharacterized protein</fullName>
    </submittedName>
</protein>
<reference evidence="2 3" key="1">
    <citation type="submission" date="2007-09" db="EMBL/GenBank/DDBJ databases">
        <title>Draft genome sequence of Faecalibacterium prausnitzii M21/2.</title>
        <authorList>
            <person name="Sudarsanam P."/>
            <person name="Ley R."/>
            <person name="Guruge J."/>
            <person name="Turnbaugh P.J."/>
            <person name="Mahowald M."/>
            <person name="Liep D."/>
            <person name="Gordon J."/>
        </authorList>
    </citation>
    <scope>NUCLEOTIDE SEQUENCE [LARGE SCALE GENOMIC DNA]</scope>
    <source>
        <strain evidence="2 3">M21/2</strain>
    </source>
</reference>
<comment type="caution">
    <text evidence="2">The sequence shown here is derived from an EMBL/GenBank/DDBJ whole genome shotgun (WGS) entry which is preliminary data.</text>
</comment>
<dbReference type="AlphaFoldDB" id="A8SD10"/>
<accession>A8SD10</accession>
<dbReference type="Proteomes" id="UP000005945">
    <property type="component" value="Unassembled WGS sequence"/>
</dbReference>
<organism evidence="2 3">
    <name type="scientific">Faecalibacterium prausnitzii M21/2</name>
    <dbReference type="NCBI Taxonomy" id="411485"/>
    <lineage>
        <taxon>Bacteria</taxon>
        <taxon>Bacillati</taxon>
        <taxon>Bacillota</taxon>
        <taxon>Clostridia</taxon>
        <taxon>Eubacteriales</taxon>
        <taxon>Oscillospiraceae</taxon>
        <taxon>Faecalibacterium</taxon>
    </lineage>
</organism>
<evidence type="ECO:0000313" key="2">
    <source>
        <dbReference type="EMBL" id="EDP21160.1"/>
    </source>
</evidence>
<dbReference type="EMBL" id="ABED02000027">
    <property type="protein sequence ID" value="EDP21160.1"/>
    <property type="molecule type" value="Genomic_DNA"/>
</dbReference>
<evidence type="ECO:0000256" key="1">
    <source>
        <dbReference type="SAM" id="MobiDB-lite"/>
    </source>
</evidence>
<dbReference type="HOGENOM" id="CLU_2105321_0_0_9"/>
<sequence>MDKNLQELIQYISSIDKPCAADILCSMQQVQTSLNKVLAHFKEKIKLEVDEDSFDDVGQLATYCNQLKEISNVLDEIITMNNSSNSTGKRPSFPETSLQTHTDNDVDGLLDEEFL</sequence>
<name>A8SD10_9FIRM</name>
<feature type="compositionally biased region" description="Polar residues" evidence="1">
    <location>
        <begin position="81"/>
        <end position="101"/>
    </location>
</feature>
<reference evidence="2 3" key="2">
    <citation type="submission" date="2007-09" db="EMBL/GenBank/DDBJ databases">
        <authorList>
            <person name="Fulton L."/>
            <person name="Clifton S."/>
            <person name="Fulton B."/>
            <person name="Xu J."/>
            <person name="Minx P."/>
            <person name="Pepin K.H."/>
            <person name="Johnson M."/>
            <person name="Thiruvilangam P."/>
            <person name="Bhonagiri V."/>
            <person name="Nash W.E."/>
            <person name="Mardis E.R."/>
            <person name="Wilson R.K."/>
        </authorList>
    </citation>
    <scope>NUCLEOTIDE SEQUENCE [LARGE SCALE GENOMIC DNA]</scope>
    <source>
        <strain evidence="2 3">M21/2</strain>
    </source>
</reference>
<feature type="region of interest" description="Disordered" evidence="1">
    <location>
        <begin position="81"/>
        <end position="107"/>
    </location>
</feature>
<dbReference type="GeneID" id="75068590"/>